<evidence type="ECO:0000313" key="6">
    <source>
        <dbReference type="Proteomes" id="UP000190312"/>
    </source>
</evidence>
<dbReference type="InterPro" id="IPR002110">
    <property type="entry name" value="Ankyrin_rpt"/>
</dbReference>
<evidence type="ECO:0000256" key="2">
    <source>
        <dbReference type="ARBA" id="ARBA00023043"/>
    </source>
</evidence>
<organism evidence="5 6">
    <name type="scientific">Aspergillus oryzae</name>
    <name type="common">Yellow koji mold</name>
    <dbReference type="NCBI Taxonomy" id="5062"/>
    <lineage>
        <taxon>Eukaryota</taxon>
        <taxon>Fungi</taxon>
        <taxon>Dikarya</taxon>
        <taxon>Ascomycota</taxon>
        <taxon>Pezizomycotina</taxon>
        <taxon>Eurotiomycetes</taxon>
        <taxon>Eurotiomycetidae</taxon>
        <taxon>Eurotiales</taxon>
        <taxon>Aspergillaceae</taxon>
        <taxon>Aspergillus</taxon>
        <taxon>Aspergillus subgen. Circumdati</taxon>
    </lineage>
</organism>
<accession>A0A1S9DS52</accession>
<dbReference type="InterPro" id="IPR036770">
    <property type="entry name" value="Ankyrin_rpt-contain_sf"/>
</dbReference>
<evidence type="ECO:0000256" key="4">
    <source>
        <dbReference type="SAM" id="Phobius"/>
    </source>
</evidence>
<sequence length="631" mass="68098">MEWNTRGIFPARRRTYRQYISSDDDMIKEAASMTQVNPVAGQRTPAMLLIKQPKALKQYQTSSFLREAQSTCVSLGREYSPTRRKGRDSSEVDFNQNYGFDIHEAVDVGGRRSSLTTTLALHFVQDQNQDDVSPVTTRIKEDEDDGIFHRTKVKPNPLSDISQFSSTLKHSIDKADADTILELLQHKHDHLAQDKDGWCALDYAARTNNEDVCRTRIRSECLQTSQQSIDTYNHTRATPLQFAVSIGRLGTVRVLLEAAANPHATDHYQRSPLFIASEGNHLQVTEFLLSSRVQIPRDATAWLKELLCETNWCNRCSTSFHINAAALTAFDPGYGLEGDPLVRCVPPEIVASSKQAALGQPDTSISLGPLTCPDYLYTAGISVKDGSSTLAVCCPSGYIREIASLDAQMNGDCLSSVSSNMVLTFGSTAPEGSRGWIIVTTTLTTSSTVRAMAVMGWNIDTSVSITTSTAVAATATETTVNTFSTNILPKGGSAMIVNSSLVSTLSDDSSVVASPSAMGLSSTISTASSSTISTSITDYGLSAEDKAGIGVGAGVVAIGLGVLVVAICILLAKGYNTESCKSDPVKPYSPRIFKSESVVTSCRDRVIGLQLPEQANWGATKYYSRGIAAAW</sequence>
<name>A0A1S9DS52_ASPOZ</name>
<dbReference type="Pfam" id="PF12796">
    <property type="entry name" value="Ank_2"/>
    <property type="match status" value="1"/>
</dbReference>
<evidence type="ECO:0000313" key="5">
    <source>
        <dbReference type="EMBL" id="OOO11915.1"/>
    </source>
</evidence>
<keyword evidence="2 3" id="KW-0040">ANK repeat</keyword>
<evidence type="ECO:0000256" key="1">
    <source>
        <dbReference type="ARBA" id="ARBA00022737"/>
    </source>
</evidence>
<dbReference type="PROSITE" id="PS50088">
    <property type="entry name" value="ANK_REPEAT"/>
    <property type="match status" value="1"/>
</dbReference>
<dbReference type="SMART" id="SM00248">
    <property type="entry name" value="ANK"/>
    <property type="match status" value="4"/>
</dbReference>
<dbReference type="Proteomes" id="UP000190312">
    <property type="component" value="Unassembled WGS sequence"/>
</dbReference>
<dbReference type="Gene3D" id="1.25.40.20">
    <property type="entry name" value="Ankyrin repeat-containing domain"/>
    <property type="match status" value="1"/>
</dbReference>
<dbReference type="SUPFAM" id="SSF48403">
    <property type="entry name" value="Ankyrin repeat"/>
    <property type="match status" value="1"/>
</dbReference>
<keyword evidence="4" id="KW-0812">Transmembrane</keyword>
<dbReference type="OrthoDB" id="4510426at2759"/>
<comment type="caution">
    <text evidence="5">The sequence shown here is derived from an EMBL/GenBank/DDBJ whole genome shotgun (WGS) entry which is preliminary data.</text>
</comment>
<dbReference type="PANTHER" id="PTHR24198">
    <property type="entry name" value="ANKYRIN REPEAT AND PROTEIN KINASE DOMAIN-CONTAINING PROTEIN"/>
    <property type="match status" value="1"/>
</dbReference>
<dbReference type="AlphaFoldDB" id="A0A1S9DS52"/>
<dbReference type="PROSITE" id="PS50297">
    <property type="entry name" value="ANK_REP_REGION"/>
    <property type="match status" value="1"/>
</dbReference>
<evidence type="ECO:0000256" key="3">
    <source>
        <dbReference type="PROSITE-ProRule" id="PRU00023"/>
    </source>
</evidence>
<feature type="repeat" description="ANK" evidence="3">
    <location>
        <begin position="235"/>
        <end position="267"/>
    </location>
</feature>
<proteinExistence type="predicted"/>
<keyword evidence="1" id="KW-0677">Repeat</keyword>
<gene>
    <name evidence="5" type="ORF">OAory_01083850</name>
</gene>
<dbReference type="EMBL" id="MKZY01000003">
    <property type="protein sequence ID" value="OOO11915.1"/>
    <property type="molecule type" value="Genomic_DNA"/>
</dbReference>
<keyword evidence="4" id="KW-1133">Transmembrane helix</keyword>
<dbReference type="PANTHER" id="PTHR24198:SF165">
    <property type="entry name" value="ANKYRIN REPEAT-CONTAINING PROTEIN-RELATED"/>
    <property type="match status" value="1"/>
</dbReference>
<keyword evidence="4" id="KW-0472">Membrane</keyword>
<dbReference type="VEuPathDB" id="FungiDB:AO090102000324"/>
<feature type="transmembrane region" description="Helical" evidence="4">
    <location>
        <begin position="549"/>
        <end position="572"/>
    </location>
</feature>
<protein>
    <submittedName>
        <fullName evidence="5">Ankyrin repeat-containing domain-containing protein</fullName>
    </submittedName>
</protein>
<reference evidence="5 6" key="1">
    <citation type="submission" date="2016-10" db="EMBL/GenBank/DDBJ databases">
        <title>Genome sequencing of Aspergillus oryzae BCC7051.</title>
        <authorList>
            <person name="Thammarongtham C."/>
            <person name="Vorapreeda T."/>
            <person name="Nookaew I."/>
            <person name="Srisuk T."/>
            <person name="Land M."/>
            <person name="Jeennor S."/>
            <person name="Laoteng K."/>
        </authorList>
    </citation>
    <scope>NUCLEOTIDE SEQUENCE [LARGE SCALE GENOMIC DNA]</scope>
    <source>
        <strain evidence="5 6">BCC7051</strain>
    </source>
</reference>